<evidence type="ECO:0000256" key="6">
    <source>
        <dbReference type="ARBA" id="ARBA00022692"/>
    </source>
</evidence>
<feature type="transmembrane region" description="Helical" evidence="10">
    <location>
        <begin position="163"/>
        <end position="182"/>
    </location>
</feature>
<dbReference type="InterPro" id="IPR035906">
    <property type="entry name" value="MetI-like_sf"/>
</dbReference>
<feature type="transmembrane region" description="Helical" evidence="10">
    <location>
        <begin position="84"/>
        <end position="105"/>
    </location>
</feature>
<evidence type="ECO:0000256" key="5">
    <source>
        <dbReference type="ARBA" id="ARBA00022475"/>
    </source>
</evidence>
<dbReference type="PROSITE" id="PS50928">
    <property type="entry name" value="ABC_TM1"/>
    <property type="match status" value="1"/>
</dbReference>
<dbReference type="Gene3D" id="1.10.3720.10">
    <property type="entry name" value="MetI-like"/>
    <property type="match status" value="1"/>
</dbReference>
<feature type="transmembrane region" description="Helical" evidence="10">
    <location>
        <begin position="194"/>
        <end position="213"/>
    </location>
</feature>
<dbReference type="RefSeq" id="WP_068393142.1">
    <property type="nucleotide sequence ID" value="NZ_LSZO01000217.1"/>
</dbReference>
<keyword evidence="8 10" id="KW-1133">Transmembrane helix</keyword>
<name>A0A139SI76_9GAMM</name>
<evidence type="ECO:0000256" key="4">
    <source>
        <dbReference type="ARBA" id="ARBA00022448"/>
    </source>
</evidence>
<keyword evidence="9 10" id="KW-0472">Membrane</keyword>
<keyword evidence="5" id="KW-1003">Cell membrane</keyword>
<dbReference type="InterPro" id="IPR000515">
    <property type="entry name" value="MetI-like"/>
</dbReference>
<dbReference type="AlphaFoldDB" id="A0A139SI76"/>
<evidence type="ECO:0000256" key="1">
    <source>
        <dbReference type="ARBA" id="ARBA00003159"/>
    </source>
</evidence>
<dbReference type="InterPro" id="IPR010065">
    <property type="entry name" value="AA_ABC_transptr_permease_3TM"/>
</dbReference>
<sequence length="224" mass="25139">MNYQFDFHFLSGSLPMLWEGLQVTLKLAVVSNLIGLVCGFVLCLMTLSRWFFIRFPAQMFIELFRCTPVLLQVVWFFYCVPMLFNVFIDPIMMGFLALGLNMTAFNSEAYRAGVQAIPREHLDACTALGLKAWQRTLFVILPQALRNATPVLMTNAIGGLQQTALVAIVAVGDLMYVAKMLATDAYRPLETYSVVALIYFALSLPIAQLVQYIERKQDAATGRS</sequence>
<keyword evidence="7" id="KW-0029">Amino-acid transport</keyword>
<dbReference type="NCBIfam" id="TIGR01726">
    <property type="entry name" value="HEQRo_perm_3TM"/>
    <property type="match status" value="1"/>
</dbReference>
<keyword evidence="13" id="KW-1185">Reference proteome</keyword>
<evidence type="ECO:0000256" key="7">
    <source>
        <dbReference type="ARBA" id="ARBA00022970"/>
    </source>
</evidence>
<dbReference type="GO" id="GO:0006865">
    <property type="term" value="P:amino acid transport"/>
    <property type="evidence" value="ECO:0007669"/>
    <property type="project" value="UniProtKB-KW"/>
</dbReference>
<evidence type="ECO:0000259" key="11">
    <source>
        <dbReference type="PROSITE" id="PS50928"/>
    </source>
</evidence>
<dbReference type="CDD" id="cd06261">
    <property type="entry name" value="TM_PBP2"/>
    <property type="match status" value="1"/>
</dbReference>
<comment type="subcellular location">
    <subcellularLocation>
        <location evidence="2">Cell inner membrane</location>
        <topology evidence="2">Multi-pass membrane protein</topology>
    </subcellularLocation>
    <subcellularLocation>
        <location evidence="10">Cell membrane</location>
        <topology evidence="10">Multi-pass membrane protein</topology>
    </subcellularLocation>
</comment>
<dbReference type="PANTHER" id="PTHR30614:SF20">
    <property type="entry name" value="GLUTAMINE TRANSPORT SYSTEM PERMEASE PROTEIN GLNP"/>
    <property type="match status" value="1"/>
</dbReference>
<dbReference type="GO" id="GO:0022857">
    <property type="term" value="F:transmembrane transporter activity"/>
    <property type="evidence" value="ECO:0007669"/>
    <property type="project" value="InterPro"/>
</dbReference>
<evidence type="ECO:0000256" key="9">
    <source>
        <dbReference type="ARBA" id="ARBA00023136"/>
    </source>
</evidence>
<evidence type="ECO:0000256" key="8">
    <source>
        <dbReference type="ARBA" id="ARBA00022989"/>
    </source>
</evidence>
<comment type="similarity">
    <text evidence="3">Belongs to the binding-protein-dependent transport system permease family. HisMQ subfamily.</text>
</comment>
<evidence type="ECO:0000256" key="2">
    <source>
        <dbReference type="ARBA" id="ARBA00004429"/>
    </source>
</evidence>
<evidence type="ECO:0000313" key="13">
    <source>
        <dbReference type="Proteomes" id="UP000072660"/>
    </source>
</evidence>
<dbReference type="PANTHER" id="PTHR30614">
    <property type="entry name" value="MEMBRANE COMPONENT OF AMINO ACID ABC TRANSPORTER"/>
    <property type="match status" value="1"/>
</dbReference>
<keyword evidence="6 10" id="KW-0812">Transmembrane</keyword>
<dbReference type="Proteomes" id="UP000072660">
    <property type="component" value="Unassembled WGS sequence"/>
</dbReference>
<dbReference type="GO" id="GO:0043190">
    <property type="term" value="C:ATP-binding cassette (ABC) transporter complex"/>
    <property type="evidence" value="ECO:0007669"/>
    <property type="project" value="InterPro"/>
</dbReference>
<organism evidence="12 13">
    <name type="scientific">Ventosimonas gracilis</name>
    <dbReference type="NCBI Taxonomy" id="1680762"/>
    <lineage>
        <taxon>Bacteria</taxon>
        <taxon>Pseudomonadati</taxon>
        <taxon>Pseudomonadota</taxon>
        <taxon>Gammaproteobacteria</taxon>
        <taxon>Pseudomonadales</taxon>
        <taxon>Ventosimonadaceae</taxon>
        <taxon>Ventosimonas</taxon>
    </lineage>
</organism>
<dbReference type="OrthoDB" id="9809799at2"/>
<evidence type="ECO:0000256" key="3">
    <source>
        <dbReference type="ARBA" id="ARBA00010072"/>
    </source>
</evidence>
<comment type="function">
    <text evidence="1">Part of the binding-protein-dependent transport system for glutamine; probably responsible for the translocation of the substrate across the membrane.</text>
</comment>
<evidence type="ECO:0000256" key="10">
    <source>
        <dbReference type="RuleBase" id="RU363032"/>
    </source>
</evidence>
<dbReference type="EMBL" id="LSZO01000217">
    <property type="protein sequence ID" value="KXU34246.1"/>
    <property type="molecule type" value="Genomic_DNA"/>
</dbReference>
<dbReference type="SUPFAM" id="SSF161098">
    <property type="entry name" value="MetI-like"/>
    <property type="match status" value="1"/>
</dbReference>
<dbReference type="Pfam" id="PF00528">
    <property type="entry name" value="BPD_transp_1"/>
    <property type="match status" value="1"/>
</dbReference>
<dbReference type="InterPro" id="IPR043429">
    <property type="entry name" value="ArtM/GltK/GlnP/TcyL/YhdX-like"/>
</dbReference>
<protein>
    <submittedName>
        <fullName evidence="12">Amino acid ABC transporter permease</fullName>
    </submittedName>
</protein>
<feature type="transmembrane region" description="Helical" evidence="10">
    <location>
        <begin position="23"/>
        <end position="47"/>
    </location>
</feature>
<reference evidence="12 13" key="1">
    <citation type="submission" date="2016-02" db="EMBL/GenBank/DDBJ databases">
        <authorList>
            <person name="Wen L."/>
            <person name="He K."/>
            <person name="Yang H."/>
        </authorList>
    </citation>
    <scope>NUCLEOTIDE SEQUENCE [LARGE SCALE GENOMIC DNA]</scope>
    <source>
        <strain evidence="12 13">CV58</strain>
    </source>
</reference>
<feature type="domain" description="ABC transmembrane type-1" evidence="11">
    <location>
        <begin position="21"/>
        <end position="210"/>
    </location>
</feature>
<keyword evidence="4 10" id="KW-0813">Transport</keyword>
<proteinExistence type="inferred from homology"/>
<evidence type="ECO:0000313" key="12">
    <source>
        <dbReference type="EMBL" id="KXU34246.1"/>
    </source>
</evidence>
<comment type="caution">
    <text evidence="12">The sequence shown here is derived from an EMBL/GenBank/DDBJ whole genome shotgun (WGS) entry which is preliminary data.</text>
</comment>
<accession>A0A139SI76</accession>
<gene>
    <name evidence="12" type="ORF">AXE65_07520</name>
</gene>